<dbReference type="GeneID" id="68867989"/>
<evidence type="ECO:0000313" key="10">
    <source>
        <dbReference type="Proteomes" id="UP001319921"/>
    </source>
</evidence>
<organism evidence="9 10">
    <name type="scientific">Saccharolobus caldissimus</name>
    <dbReference type="NCBI Taxonomy" id="1702097"/>
    <lineage>
        <taxon>Archaea</taxon>
        <taxon>Thermoproteota</taxon>
        <taxon>Thermoprotei</taxon>
        <taxon>Sulfolobales</taxon>
        <taxon>Sulfolobaceae</taxon>
        <taxon>Saccharolobus</taxon>
    </lineage>
</organism>
<comment type="similarity">
    <text evidence="8">Belongs to the class-I aminoacyl-tRNA synthetase family. TyrS type 4 subfamily.</text>
</comment>
<keyword evidence="4 8" id="KW-0067">ATP-binding</keyword>
<accession>A0AAQ4CWR4</accession>
<evidence type="ECO:0000256" key="5">
    <source>
        <dbReference type="ARBA" id="ARBA00022917"/>
    </source>
</evidence>
<dbReference type="GO" id="GO:0005737">
    <property type="term" value="C:cytoplasm"/>
    <property type="evidence" value="ECO:0007669"/>
    <property type="project" value="UniProtKB-SubCell"/>
</dbReference>
<evidence type="ECO:0000256" key="6">
    <source>
        <dbReference type="ARBA" id="ARBA00023146"/>
    </source>
</evidence>
<comment type="function">
    <text evidence="8">Catalyzes the attachment of tyrosine to tRNA(Tyr) in a two-step reaction: tyrosine is first activated by ATP to form Tyr-AMP and then transferred to the acceptor end of tRNA(Tyr).</text>
</comment>
<keyword evidence="10" id="KW-1185">Reference proteome</keyword>
<evidence type="ECO:0000256" key="3">
    <source>
        <dbReference type="ARBA" id="ARBA00022741"/>
    </source>
</evidence>
<dbReference type="InterPro" id="IPR023678">
    <property type="entry name" value="Tyr-tRNA-ligase_4"/>
</dbReference>
<comment type="catalytic activity">
    <reaction evidence="7 8">
        <text>tRNA(Tyr) + L-tyrosine + ATP = L-tyrosyl-tRNA(Tyr) + AMP + diphosphate + H(+)</text>
        <dbReference type="Rhea" id="RHEA:10220"/>
        <dbReference type="Rhea" id="RHEA-COMP:9706"/>
        <dbReference type="Rhea" id="RHEA-COMP:9707"/>
        <dbReference type="ChEBI" id="CHEBI:15378"/>
        <dbReference type="ChEBI" id="CHEBI:30616"/>
        <dbReference type="ChEBI" id="CHEBI:33019"/>
        <dbReference type="ChEBI" id="CHEBI:58315"/>
        <dbReference type="ChEBI" id="CHEBI:78442"/>
        <dbReference type="ChEBI" id="CHEBI:78536"/>
        <dbReference type="ChEBI" id="CHEBI:456215"/>
        <dbReference type="EC" id="6.1.1.1"/>
    </reaction>
</comment>
<keyword evidence="1 8" id="KW-0963">Cytoplasm</keyword>
<keyword evidence="3 8" id="KW-0547">Nucleotide-binding</keyword>
<gene>
    <name evidence="8" type="primary">tyrS</name>
    <name evidence="9" type="ORF">SACC_32620</name>
</gene>
<dbReference type="Gene3D" id="1.10.240.10">
    <property type="entry name" value="Tyrosyl-Transfer RNA Synthetase"/>
    <property type="match status" value="1"/>
</dbReference>
<dbReference type="PANTHER" id="PTHR46264">
    <property type="entry name" value="TYROSINE-TRNA LIGASE"/>
    <property type="match status" value="1"/>
</dbReference>
<dbReference type="NCBIfam" id="NF006330">
    <property type="entry name" value="PRK08560.1"/>
    <property type="match status" value="1"/>
</dbReference>
<evidence type="ECO:0000256" key="8">
    <source>
        <dbReference type="HAMAP-Rule" id="MF_02009"/>
    </source>
</evidence>
<feature type="binding site" evidence="8">
    <location>
        <position position="184"/>
    </location>
    <ligand>
        <name>L-tyrosine</name>
        <dbReference type="ChEBI" id="CHEBI:58315"/>
    </ligand>
</feature>
<comment type="subunit">
    <text evidence="8">Homodimer.</text>
</comment>
<dbReference type="InterPro" id="IPR002307">
    <property type="entry name" value="Tyr-tRNA-ligase"/>
</dbReference>
<feature type="binding site" evidence="8">
    <location>
        <position position="162"/>
    </location>
    <ligand>
        <name>L-tyrosine</name>
        <dbReference type="ChEBI" id="CHEBI:58315"/>
    </ligand>
</feature>
<dbReference type="GO" id="GO:0006437">
    <property type="term" value="P:tyrosyl-tRNA aminoacylation"/>
    <property type="evidence" value="ECO:0007669"/>
    <property type="project" value="UniProtKB-UniRule"/>
</dbReference>
<dbReference type="EMBL" id="AP025226">
    <property type="protein sequence ID" value="BDC00246.1"/>
    <property type="molecule type" value="Genomic_DNA"/>
</dbReference>
<dbReference type="Gene3D" id="3.40.50.620">
    <property type="entry name" value="HUPs"/>
    <property type="match status" value="1"/>
</dbReference>
<dbReference type="AlphaFoldDB" id="A0AAQ4CWR4"/>
<dbReference type="Proteomes" id="UP001319921">
    <property type="component" value="Chromosome"/>
</dbReference>
<dbReference type="KEGG" id="scas:SACC_32620"/>
<protein>
    <recommendedName>
        <fullName evidence="8">Tyrosine--tRNA ligase</fullName>
        <ecNumber evidence="8">6.1.1.1</ecNumber>
    </recommendedName>
    <alternativeName>
        <fullName evidence="8">Tyrosyl-tRNA synthetase</fullName>
        <shortName evidence="8">TyrRS</shortName>
    </alternativeName>
</protein>
<keyword evidence="5 8" id="KW-0648">Protein biosynthesis</keyword>
<dbReference type="GO" id="GO:0005524">
    <property type="term" value="F:ATP binding"/>
    <property type="evidence" value="ECO:0007669"/>
    <property type="project" value="UniProtKB-UniRule"/>
</dbReference>
<dbReference type="Pfam" id="PF00579">
    <property type="entry name" value="tRNA-synt_1b"/>
    <property type="match status" value="2"/>
</dbReference>
<keyword evidence="6 8" id="KW-0030">Aminoacyl-tRNA synthetase</keyword>
<dbReference type="InterPro" id="IPR002305">
    <property type="entry name" value="aa-tRNA-synth_Ic"/>
</dbReference>
<comment type="subcellular location">
    <subcellularLocation>
        <location evidence="8">Cytoplasm</location>
    </subcellularLocation>
</comment>
<dbReference type="NCBIfam" id="TIGR00234">
    <property type="entry name" value="tyrS"/>
    <property type="match status" value="1"/>
</dbReference>
<reference evidence="9 10" key="1">
    <citation type="journal article" date="2022" name="Microbiol. Resour. Announc.">
        <title>Complete Genome Sequence of the Hyperthermophilic and Acidophilic Archaeon Saccharolobus caldissimus Strain HS-3T.</title>
        <authorList>
            <person name="Sakai H.D."/>
            <person name="Kurosawa N."/>
        </authorList>
    </citation>
    <scope>NUCLEOTIDE SEQUENCE [LARGE SCALE GENOMIC DNA]</scope>
    <source>
        <strain evidence="9 10">JCM32116</strain>
    </source>
</reference>
<evidence type="ECO:0000256" key="1">
    <source>
        <dbReference type="ARBA" id="ARBA00022490"/>
    </source>
</evidence>
<feature type="binding site" evidence="8">
    <location>
        <position position="238"/>
    </location>
    <ligand>
        <name>ATP</name>
        <dbReference type="ChEBI" id="CHEBI:30616"/>
    </ligand>
</feature>
<dbReference type="HAMAP" id="MF_02009">
    <property type="entry name" value="Tyr_tRNA_synth_type4"/>
    <property type="match status" value="1"/>
</dbReference>
<dbReference type="InterPro" id="IPR050489">
    <property type="entry name" value="Tyr-tRNA_synthase"/>
</dbReference>
<dbReference type="GO" id="GO:0004831">
    <property type="term" value="F:tyrosine-tRNA ligase activity"/>
    <property type="evidence" value="ECO:0007669"/>
    <property type="project" value="UniProtKB-UniRule"/>
</dbReference>
<proteinExistence type="inferred from homology"/>
<dbReference type="InterPro" id="IPR014729">
    <property type="entry name" value="Rossmann-like_a/b/a_fold"/>
</dbReference>
<dbReference type="RefSeq" id="WP_229570984.1">
    <property type="nucleotide sequence ID" value="NZ_AP025226.1"/>
</dbReference>
<sequence>MSIDERLRLITRNTAEIITVDELREKLEHQEKIKGYIGFEPSGLFHIGWLIWTQKVKDFIDAGIDMTILRATWHAWVNDKLGGDMNLIKLAADYTIEVIRQYGIDISKLHIIDADDLVKDKDYWALVLKVAKNASLARIKRALTIMGRKAEEAEIDASKLIYPAMQVADIFYLDLDIALGGTDQRKAHMLARDIAEKVGRKKVISIHTPLLVGLQGGQRMKAEGLEEDDIQAELKMSKSKPETAIFVTDTPEEVERKLMSAYCPKGVIEDNPVIQIVKYIIFNRFSSMKIERDIKYGGDIEFKSYEELEKAYIEGKIHPMDLKKATAKKLNEILDPIRKGLEKKSEFIELTQKILKSVTR</sequence>
<evidence type="ECO:0000256" key="4">
    <source>
        <dbReference type="ARBA" id="ARBA00022840"/>
    </source>
</evidence>
<feature type="binding site" evidence="8">
    <location>
        <position position="36"/>
    </location>
    <ligand>
        <name>L-tyrosine</name>
        <dbReference type="ChEBI" id="CHEBI:58315"/>
    </ligand>
</feature>
<evidence type="ECO:0000256" key="7">
    <source>
        <dbReference type="ARBA" id="ARBA00048248"/>
    </source>
</evidence>
<feature type="binding site" evidence="8">
    <location>
        <position position="169"/>
    </location>
    <ligand>
        <name>L-tyrosine</name>
        <dbReference type="ChEBI" id="CHEBI:58315"/>
    </ligand>
</feature>
<evidence type="ECO:0000256" key="2">
    <source>
        <dbReference type="ARBA" id="ARBA00022598"/>
    </source>
</evidence>
<feature type="binding site" evidence="8">
    <location>
        <position position="166"/>
    </location>
    <ligand>
        <name>L-tyrosine</name>
        <dbReference type="ChEBI" id="CHEBI:58315"/>
    </ligand>
</feature>
<dbReference type="CDD" id="cd00805">
    <property type="entry name" value="TyrRS_core"/>
    <property type="match status" value="1"/>
</dbReference>
<name>A0AAQ4CWR4_9CREN</name>
<dbReference type="EC" id="6.1.1.1" evidence="8"/>
<dbReference type="SUPFAM" id="SSF52374">
    <property type="entry name" value="Nucleotidylyl transferase"/>
    <property type="match status" value="1"/>
</dbReference>
<dbReference type="PIRSF" id="PIRSF006588">
    <property type="entry name" value="TyrRS_arch_euk"/>
    <property type="match status" value="1"/>
</dbReference>
<evidence type="ECO:0000313" key="9">
    <source>
        <dbReference type="EMBL" id="BDC00246.1"/>
    </source>
</evidence>
<dbReference type="PANTHER" id="PTHR46264:SF4">
    <property type="entry name" value="TYROSINE--TRNA LIGASE, CYTOPLASMIC"/>
    <property type="match status" value="1"/>
</dbReference>
<dbReference type="PRINTS" id="PR01040">
    <property type="entry name" value="TRNASYNTHTYR"/>
</dbReference>
<feature type="short sequence motif" description="'KMSKS' region" evidence="8">
    <location>
        <begin position="235"/>
        <end position="239"/>
    </location>
</feature>
<dbReference type="InterPro" id="IPR023617">
    <property type="entry name" value="Tyr-tRNA-ligase_arc/euk-type"/>
</dbReference>
<keyword evidence="2 8" id="KW-0436">Ligase</keyword>